<keyword evidence="1" id="KW-0732">Signal</keyword>
<dbReference type="InterPro" id="IPR011990">
    <property type="entry name" value="TPR-like_helical_dom_sf"/>
</dbReference>
<proteinExistence type="predicted"/>
<dbReference type="EMBL" id="BMCW01000002">
    <property type="protein sequence ID" value="GGG54568.1"/>
    <property type="molecule type" value="Genomic_DNA"/>
</dbReference>
<name>A0ABQ1X3P3_9FLAO</name>
<dbReference type="SUPFAM" id="SSF48452">
    <property type="entry name" value="TPR-like"/>
    <property type="match status" value="1"/>
</dbReference>
<comment type="caution">
    <text evidence="2">The sequence shown here is derived from an EMBL/GenBank/DDBJ whole genome shotgun (WGS) entry which is preliminary data.</text>
</comment>
<dbReference type="Gene3D" id="1.25.40.390">
    <property type="match status" value="1"/>
</dbReference>
<feature type="chain" id="PRO_5047085557" description="SusD-like starch-binding protein associating with outer membrane" evidence="1">
    <location>
        <begin position="29"/>
        <end position="485"/>
    </location>
</feature>
<dbReference type="Proteomes" id="UP000658202">
    <property type="component" value="Unassembled WGS sequence"/>
</dbReference>
<evidence type="ECO:0000313" key="2">
    <source>
        <dbReference type="EMBL" id="GGG54568.1"/>
    </source>
</evidence>
<feature type="signal peptide" evidence="1">
    <location>
        <begin position="1"/>
        <end position="28"/>
    </location>
</feature>
<organism evidence="2 3">
    <name type="scientific">Epilithonimonas arachidiradicis</name>
    <dbReference type="NCBI Taxonomy" id="1617282"/>
    <lineage>
        <taxon>Bacteria</taxon>
        <taxon>Pseudomonadati</taxon>
        <taxon>Bacteroidota</taxon>
        <taxon>Flavobacteriia</taxon>
        <taxon>Flavobacteriales</taxon>
        <taxon>Weeksellaceae</taxon>
        <taxon>Chryseobacterium group</taxon>
        <taxon>Epilithonimonas</taxon>
    </lineage>
</organism>
<evidence type="ECO:0008006" key="4">
    <source>
        <dbReference type="Google" id="ProtNLM"/>
    </source>
</evidence>
<keyword evidence="3" id="KW-1185">Reference proteome</keyword>
<evidence type="ECO:0000256" key="1">
    <source>
        <dbReference type="SAM" id="SignalP"/>
    </source>
</evidence>
<evidence type="ECO:0000313" key="3">
    <source>
        <dbReference type="Proteomes" id="UP000658202"/>
    </source>
</evidence>
<sequence>MSFNNNKFRKMKKIILGSLVALSLTACSDENYANLNVDPKNPIEVPGNFLFTNGVKSLFDQMGNTSVNRNIFRLVAQQWTECQYTEETNYDIRNRGIPDTHMNLMYTNVLHDLKKAKEAIAADEELFPNEKVNPEAMITIVEVYAWQQLVDLFGNIPYSEALQGLNNTTPKYDDGLTIYKDLLTKVTTAYNSLDASLPGMERDIVYNNDISKWKKLAASLKFKLAMRLADAEPTLSRQHAEEAYNMGLISSNDDNFTLQYENNTANAHPLYADLVLSGRQDFVPADTFVDYLNDLEDPRRPVFFDDNKTPYVGGVYGDFNTYTDYTNIGKVFFTRTLKGDLMDYSEISFLLSEAKERNYNVGSTAAAYYTQGITASMEYWGIPAADITTYLNRTDVDYDTAPGTWKERLAKQFWIAMYNRGFEAWSVWRMYDAPGLRLPAATETPVPFRFTYPVREQNLNGANLAAASAAIGGDTQQTKLFWDKF</sequence>
<reference evidence="3" key="1">
    <citation type="journal article" date="2019" name="Int. J. Syst. Evol. Microbiol.">
        <title>The Global Catalogue of Microorganisms (GCM) 10K type strain sequencing project: providing services to taxonomists for standard genome sequencing and annotation.</title>
        <authorList>
            <consortium name="The Broad Institute Genomics Platform"/>
            <consortium name="The Broad Institute Genome Sequencing Center for Infectious Disease"/>
            <person name="Wu L."/>
            <person name="Ma J."/>
        </authorList>
    </citation>
    <scope>NUCLEOTIDE SEQUENCE [LARGE SCALE GENOMIC DNA]</scope>
    <source>
        <strain evidence="3">CCM 8490</strain>
    </source>
</reference>
<accession>A0ABQ1X3P3</accession>
<dbReference type="Pfam" id="PF12771">
    <property type="entry name" value="SusD-like_2"/>
    <property type="match status" value="1"/>
</dbReference>
<protein>
    <recommendedName>
        <fullName evidence="4">SusD-like starch-binding protein associating with outer membrane</fullName>
    </recommendedName>
</protein>
<dbReference type="PROSITE" id="PS51257">
    <property type="entry name" value="PROKAR_LIPOPROTEIN"/>
    <property type="match status" value="1"/>
</dbReference>
<dbReference type="InterPro" id="IPR041662">
    <property type="entry name" value="SusD-like_2"/>
</dbReference>
<gene>
    <name evidence="2" type="ORF">GCM10007332_15250</name>
</gene>